<evidence type="ECO:0000256" key="2">
    <source>
        <dbReference type="ARBA" id="ARBA00009993"/>
    </source>
</evidence>
<dbReference type="Proteomes" id="UP000887013">
    <property type="component" value="Unassembled WGS sequence"/>
</dbReference>
<accession>A0A8X6TGK6</accession>
<protein>
    <recommendedName>
        <fullName evidence="3">Elongin-C</fullName>
    </recommendedName>
</protein>
<comment type="similarity">
    <text evidence="2">Belongs to the SKP1 family.</text>
</comment>
<proteinExistence type="inferred from homology"/>
<sequence>MADVKDSQYGGSRGEDSMYVKIISYDSHNFYMKRQYIVTSKAIQKMLDIPPLASDQDKPVEENEVKIGDYSSLIIQKICQYFAYKARYFEGPIEIPNFDIDLDIALQLLLAANFLDC</sequence>
<keyword evidence="4" id="KW-0539">Nucleus</keyword>
<reference evidence="5" key="1">
    <citation type="submission" date="2020-08" db="EMBL/GenBank/DDBJ databases">
        <title>Multicomponent nature underlies the extraordinary mechanical properties of spider dragline silk.</title>
        <authorList>
            <person name="Kono N."/>
            <person name="Nakamura H."/>
            <person name="Mori M."/>
            <person name="Yoshida Y."/>
            <person name="Ohtoshi R."/>
            <person name="Malay A.D."/>
            <person name="Moran D.A.P."/>
            <person name="Tomita M."/>
            <person name="Numata K."/>
            <person name="Arakawa K."/>
        </authorList>
    </citation>
    <scope>NUCLEOTIDE SEQUENCE</scope>
</reference>
<dbReference type="PANTHER" id="PTHR20648">
    <property type="entry name" value="ELONGIN-C"/>
    <property type="match status" value="1"/>
</dbReference>
<evidence type="ECO:0000256" key="3">
    <source>
        <dbReference type="ARBA" id="ARBA00021347"/>
    </source>
</evidence>
<dbReference type="OrthoDB" id="249087at2759"/>
<evidence type="ECO:0000256" key="1">
    <source>
        <dbReference type="ARBA" id="ARBA00004123"/>
    </source>
</evidence>
<dbReference type="EMBL" id="BMAW01104111">
    <property type="protein sequence ID" value="GFT12508.1"/>
    <property type="molecule type" value="Genomic_DNA"/>
</dbReference>
<dbReference type="SUPFAM" id="SSF54695">
    <property type="entry name" value="POZ domain"/>
    <property type="match status" value="1"/>
</dbReference>
<organism evidence="5 6">
    <name type="scientific">Nephila pilipes</name>
    <name type="common">Giant wood spider</name>
    <name type="synonym">Nephila maculata</name>
    <dbReference type="NCBI Taxonomy" id="299642"/>
    <lineage>
        <taxon>Eukaryota</taxon>
        <taxon>Metazoa</taxon>
        <taxon>Ecdysozoa</taxon>
        <taxon>Arthropoda</taxon>
        <taxon>Chelicerata</taxon>
        <taxon>Arachnida</taxon>
        <taxon>Araneae</taxon>
        <taxon>Araneomorphae</taxon>
        <taxon>Entelegynae</taxon>
        <taxon>Araneoidea</taxon>
        <taxon>Nephilidae</taxon>
        <taxon>Nephila</taxon>
    </lineage>
</organism>
<dbReference type="GO" id="GO:0005634">
    <property type="term" value="C:nucleus"/>
    <property type="evidence" value="ECO:0007669"/>
    <property type="project" value="UniProtKB-SubCell"/>
</dbReference>
<evidence type="ECO:0000313" key="6">
    <source>
        <dbReference type="Proteomes" id="UP000887013"/>
    </source>
</evidence>
<dbReference type="InterPro" id="IPR011333">
    <property type="entry name" value="SKP1/BTB/POZ_sf"/>
</dbReference>
<dbReference type="InterPro" id="IPR001232">
    <property type="entry name" value="SKP1-like"/>
</dbReference>
<gene>
    <name evidence="5" type="primary">ELOC</name>
    <name evidence="5" type="ORF">NPIL_470271</name>
</gene>
<dbReference type="SMART" id="SM00512">
    <property type="entry name" value="Skp1"/>
    <property type="match status" value="1"/>
</dbReference>
<comment type="caution">
    <text evidence="5">The sequence shown here is derived from an EMBL/GenBank/DDBJ whole genome shotgun (WGS) entry which is preliminary data.</text>
</comment>
<keyword evidence="6" id="KW-1185">Reference proteome</keyword>
<dbReference type="InterPro" id="IPR039948">
    <property type="entry name" value="ELC1"/>
</dbReference>
<dbReference type="AlphaFoldDB" id="A0A8X6TGK6"/>
<evidence type="ECO:0000313" key="5">
    <source>
        <dbReference type="EMBL" id="GFT12508.1"/>
    </source>
</evidence>
<name>A0A8X6TGK6_NEPPI</name>
<evidence type="ECO:0000256" key="4">
    <source>
        <dbReference type="ARBA" id="ARBA00023242"/>
    </source>
</evidence>
<dbReference type="Gene3D" id="3.30.710.10">
    <property type="entry name" value="Potassium Channel Kv1.1, Chain A"/>
    <property type="match status" value="1"/>
</dbReference>
<dbReference type="GO" id="GO:0006511">
    <property type="term" value="P:ubiquitin-dependent protein catabolic process"/>
    <property type="evidence" value="ECO:0007669"/>
    <property type="project" value="InterPro"/>
</dbReference>
<comment type="subcellular location">
    <subcellularLocation>
        <location evidence="1">Nucleus</location>
    </subcellularLocation>
</comment>
<dbReference type="FunFam" id="3.30.710.10:FF:000035">
    <property type="entry name" value="Elongin C transcription elongation factor"/>
    <property type="match status" value="1"/>
</dbReference>